<sequence>MLPLLAILFTLSSSLTFASACPGHLAARQAAANATSSPFTLGEDPPAPPANLGYTLNHFSLIANNLTAMTAFYRDVLGLREIFSYIASPDYTVVYLGFSHGGKNGTGYQTGEQLYAEKNNIEGLLELVHHSSTDDPDAPRFEPSTRVPNTFGHLGLIVPDIKAAERRFKKHGVKIVKPAGEEVQWDSLGARAFGFDELHSSVQKAREAIKGVGMIGFSTFVLIEDPDGNLLEVQQQEPVGAGGV</sequence>
<name>A0AAV9P7C6_9PEZI</name>
<accession>A0AAV9P7C6</accession>
<gene>
    <name evidence="3" type="ORF">LTR77_007331</name>
</gene>
<evidence type="ECO:0000259" key="2">
    <source>
        <dbReference type="PROSITE" id="PS51819"/>
    </source>
</evidence>
<organism evidence="3 4">
    <name type="scientific">Saxophila tyrrhenica</name>
    <dbReference type="NCBI Taxonomy" id="1690608"/>
    <lineage>
        <taxon>Eukaryota</taxon>
        <taxon>Fungi</taxon>
        <taxon>Dikarya</taxon>
        <taxon>Ascomycota</taxon>
        <taxon>Pezizomycotina</taxon>
        <taxon>Dothideomycetes</taxon>
        <taxon>Dothideomycetidae</taxon>
        <taxon>Mycosphaerellales</taxon>
        <taxon>Extremaceae</taxon>
        <taxon>Saxophila</taxon>
    </lineage>
</organism>
<evidence type="ECO:0000256" key="1">
    <source>
        <dbReference type="SAM" id="SignalP"/>
    </source>
</evidence>
<feature type="domain" description="VOC" evidence="2">
    <location>
        <begin position="55"/>
        <end position="236"/>
    </location>
</feature>
<evidence type="ECO:0000313" key="4">
    <source>
        <dbReference type="Proteomes" id="UP001337655"/>
    </source>
</evidence>
<dbReference type="InterPro" id="IPR004360">
    <property type="entry name" value="Glyas_Fos-R_dOase_dom"/>
</dbReference>
<dbReference type="InterPro" id="IPR037523">
    <property type="entry name" value="VOC_core"/>
</dbReference>
<dbReference type="Proteomes" id="UP001337655">
    <property type="component" value="Unassembled WGS sequence"/>
</dbReference>
<protein>
    <recommendedName>
        <fullName evidence="2">VOC domain-containing protein</fullName>
    </recommendedName>
</protein>
<dbReference type="SUPFAM" id="SSF54593">
    <property type="entry name" value="Glyoxalase/Bleomycin resistance protein/Dihydroxybiphenyl dioxygenase"/>
    <property type="match status" value="1"/>
</dbReference>
<dbReference type="PROSITE" id="PS51819">
    <property type="entry name" value="VOC"/>
    <property type="match status" value="1"/>
</dbReference>
<dbReference type="EMBL" id="JAVRRT010000011">
    <property type="protein sequence ID" value="KAK5167632.1"/>
    <property type="molecule type" value="Genomic_DNA"/>
</dbReference>
<dbReference type="PANTHER" id="PTHR10374">
    <property type="entry name" value="LACTOYLGLUTATHIONE LYASE GLYOXALASE I"/>
    <property type="match status" value="1"/>
</dbReference>
<reference evidence="3 4" key="1">
    <citation type="submission" date="2023-08" db="EMBL/GenBank/DDBJ databases">
        <title>Black Yeasts Isolated from many extreme environments.</title>
        <authorList>
            <person name="Coleine C."/>
            <person name="Stajich J.E."/>
            <person name="Selbmann L."/>
        </authorList>
    </citation>
    <scope>NUCLEOTIDE SEQUENCE [LARGE SCALE GENOMIC DNA]</scope>
    <source>
        <strain evidence="3 4">CCFEE 5935</strain>
    </source>
</reference>
<feature type="chain" id="PRO_5043597529" description="VOC domain-containing protein" evidence="1">
    <location>
        <begin position="21"/>
        <end position="244"/>
    </location>
</feature>
<dbReference type="Gene3D" id="3.10.180.10">
    <property type="entry name" value="2,3-Dihydroxybiphenyl 1,2-Dioxygenase, domain 1"/>
    <property type="match status" value="1"/>
</dbReference>
<dbReference type="Pfam" id="PF00903">
    <property type="entry name" value="Glyoxalase"/>
    <property type="match status" value="1"/>
</dbReference>
<dbReference type="GeneID" id="89928667"/>
<dbReference type="AlphaFoldDB" id="A0AAV9P7C6"/>
<dbReference type="PANTHER" id="PTHR10374:SF19">
    <property type="entry name" value="LYASE (GLO1), PUTATIVE (AFU_ORTHOLOGUE AFUA_2G13550)-RELATED"/>
    <property type="match status" value="1"/>
</dbReference>
<keyword evidence="4" id="KW-1185">Reference proteome</keyword>
<keyword evidence="1" id="KW-0732">Signal</keyword>
<dbReference type="RefSeq" id="XP_064657338.1">
    <property type="nucleotide sequence ID" value="XM_064804568.1"/>
</dbReference>
<feature type="signal peptide" evidence="1">
    <location>
        <begin position="1"/>
        <end position="20"/>
    </location>
</feature>
<proteinExistence type="predicted"/>
<evidence type="ECO:0000313" key="3">
    <source>
        <dbReference type="EMBL" id="KAK5167632.1"/>
    </source>
</evidence>
<dbReference type="InterPro" id="IPR029068">
    <property type="entry name" value="Glyas_Bleomycin-R_OHBP_Dase"/>
</dbReference>
<comment type="caution">
    <text evidence="3">The sequence shown here is derived from an EMBL/GenBank/DDBJ whole genome shotgun (WGS) entry which is preliminary data.</text>
</comment>